<protein>
    <recommendedName>
        <fullName evidence="3">Secreted protein</fullName>
    </recommendedName>
</protein>
<organism evidence="1 2">
    <name type="scientific">Myodes glareolus</name>
    <name type="common">Bank vole</name>
    <name type="synonym">Clethrionomys glareolus</name>
    <dbReference type="NCBI Taxonomy" id="447135"/>
    <lineage>
        <taxon>Eukaryota</taxon>
        <taxon>Metazoa</taxon>
        <taxon>Chordata</taxon>
        <taxon>Craniata</taxon>
        <taxon>Vertebrata</taxon>
        <taxon>Euteleostomi</taxon>
        <taxon>Mammalia</taxon>
        <taxon>Eutheria</taxon>
        <taxon>Euarchontoglires</taxon>
        <taxon>Glires</taxon>
        <taxon>Rodentia</taxon>
        <taxon>Myomorpha</taxon>
        <taxon>Muroidea</taxon>
        <taxon>Cricetidae</taxon>
        <taxon>Arvicolinae</taxon>
        <taxon>Myodes</taxon>
    </lineage>
</organism>
<accession>A0AAW0KBB4</accession>
<proteinExistence type="predicted"/>
<dbReference type="EMBL" id="JBBHLL010000001">
    <property type="protein sequence ID" value="KAK7835995.1"/>
    <property type="molecule type" value="Genomic_DNA"/>
</dbReference>
<reference evidence="1 2" key="1">
    <citation type="journal article" date="2023" name="bioRxiv">
        <title>Conserved and derived expression patterns and positive selection on dental genes reveal complex evolutionary context of ever-growing rodent molars.</title>
        <authorList>
            <person name="Calamari Z.T."/>
            <person name="Song A."/>
            <person name="Cohen E."/>
            <person name="Akter M."/>
            <person name="Roy R.D."/>
            <person name="Hallikas O."/>
            <person name="Christensen M.M."/>
            <person name="Li P."/>
            <person name="Marangoni P."/>
            <person name="Jernvall J."/>
            <person name="Klein O.D."/>
        </authorList>
    </citation>
    <scope>NUCLEOTIDE SEQUENCE [LARGE SCALE GENOMIC DNA]</scope>
    <source>
        <strain evidence="1">V071</strain>
    </source>
</reference>
<dbReference type="AlphaFoldDB" id="A0AAW0KBB4"/>
<sequence>MRYLIAEFPISLLVISFSFGDHREPSDEMCQPLLLPCLSSVPAVSFWTFLPQLLVHVRLTLPCPLTLHTKDPSHYLRLCKSVTKWTENSCLLRKGIE</sequence>
<name>A0AAW0KBB4_MYOGA</name>
<gene>
    <name evidence="1" type="ORF">U0070_004086</name>
</gene>
<evidence type="ECO:0008006" key="3">
    <source>
        <dbReference type="Google" id="ProtNLM"/>
    </source>
</evidence>
<evidence type="ECO:0000313" key="1">
    <source>
        <dbReference type="EMBL" id="KAK7835995.1"/>
    </source>
</evidence>
<dbReference type="Proteomes" id="UP001488838">
    <property type="component" value="Unassembled WGS sequence"/>
</dbReference>
<evidence type="ECO:0000313" key="2">
    <source>
        <dbReference type="Proteomes" id="UP001488838"/>
    </source>
</evidence>
<keyword evidence="2" id="KW-1185">Reference proteome</keyword>
<comment type="caution">
    <text evidence="1">The sequence shown here is derived from an EMBL/GenBank/DDBJ whole genome shotgun (WGS) entry which is preliminary data.</text>
</comment>